<dbReference type="eggNOG" id="COG3063">
    <property type="taxonomic scope" value="Bacteria"/>
</dbReference>
<evidence type="ECO:0000259" key="2">
    <source>
        <dbReference type="Pfam" id="PF13529"/>
    </source>
</evidence>
<dbReference type="Gene3D" id="1.25.40.10">
    <property type="entry name" value="Tetratricopeptide repeat domain"/>
    <property type="match status" value="1"/>
</dbReference>
<dbReference type="InterPro" id="IPR011990">
    <property type="entry name" value="TPR-like_helical_dom_sf"/>
</dbReference>
<gene>
    <name evidence="3" type="ORF">EP13_04240</name>
</gene>
<dbReference type="GeneID" id="78254142"/>
<dbReference type="RefSeq" id="WP_044056161.1">
    <property type="nucleotide sequence ID" value="NZ_CBCSKJ010000001.1"/>
</dbReference>
<keyword evidence="4" id="KW-1185">Reference proteome</keyword>
<evidence type="ECO:0000313" key="4">
    <source>
        <dbReference type="Proteomes" id="UP000056090"/>
    </source>
</evidence>
<feature type="domain" description="Peptidase C39-like" evidence="2">
    <location>
        <begin position="44"/>
        <end position="155"/>
    </location>
</feature>
<dbReference type="Proteomes" id="UP000056090">
    <property type="component" value="Chromosome"/>
</dbReference>
<organism evidence="3 4">
    <name type="scientific">Alteromonas australica</name>
    <dbReference type="NCBI Taxonomy" id="589873"/>
    <lineage>
        <taxon>Bacteria</taxon>
        <taxon>Pseudomonadati</taxon>
        <taxon>Pseudomonadota</taxon>
        <taxon>Gammaproteobacteria</taxon>
        <taxon>Alteromonadales</taxon>
        <taxon>Alteromonadaceae</taxon>
        <taxon>Alteromonas/Salinimonas group</taxon>
        <taxon>Alteromonas</taxon>
    </lineage>
</organism>
<dbReference type="SUPFAM" id="SSF48452">
    <property type="entry name" value="TPR-like"/>
    <property type="match status" value="1"/>
</dbReference>
<feature type="signal peptide" evidence="1">
    <location>
        <begin position="1"/>
        <end position="17"/>
    </location>
</feature>
<keyword evidence="1" id="KW-0732">Signal</keyword>
<dbReference type="InterPro" id="IPR039564">
    <property type="entry name" value="Peptidase_C39-like"/>
</dbReference>
<proteinExistence type="predicted"/>
<evidence type="ECO:0000256" key="1">
    <source>
        <dbReference type="SAM" id="SignalP"/>
    </source>
</evidence>
<reference evidence="3 4" key="1">
    <citation type="submission" date="2014-06" db="EMBL/GenBank/DDBJ databases">
        <title>Genomes of Alteromonas australica, a world apart.</title>
        <authorList>
            <person name="Gonzaga A."/>
            <person name="Lopez-Perez M."/>
            <person name="Rodriguez-Valera F."/>
        </authorList>
    </citation>
    <scope>NUCLEOTIDE SEQUENCE [LARGE SCALE GENOMIC DNA]</scope>
    <source>
        <strain evidence="3 4">H 17</strain>
    </source>
</reference>
<dbReference type="EMBL" id="CP008849">
    <property type="protein sequence ID" value="AIF97971.1"/>
    <property type="molecule type" value="Genomic_DNA"/>
</dbReference>
<sequence length="317" mass="35320">MKPIVKACIVAGFLVLAGCQGTPQTDQLAKATPVGLVSAHQIDNVPFIAQQQYYCGPTTLAEVFGFYGTSVSANDIAPKIFIPDKEGSLQLEMVTATRQYQYLPYQTQGSLTLIMQFISDDIPVIVFQNLSISLLPQWHYAVVTGFDLTKKTITLHTGVTKDHEMSFSLFEKTWGRGNYWLLAPVPPSVTSEHMVPFTYVSAAYDMLKVAENNPIQQTQALAFLQSATQQWPSQWLAYFLLANFYLETQPDLAREWFEKGYAYGKGQKPYVHNYALALIKTGQQEVAKNVLANATDTFPNDSELLALKERLAAKNSP</sequence>
<evidence type="ECO:0000313" key="3">
    <source>
        <dbReference type="EMBL" id="AIF97971.1"/>
    </source>
</evidence>
<dbReference type="Pfam" id="PF13529">
    <property type="entry name" value="Peptidase_C39_2"/>
    <property type="match status" value="1"/>
</dbReference>
<protein>
    <submittedName>
        <fullName evidence="3">Peptidase C39</fullName>
    </submittedName>
</protein>
<dbReference type="eggNOG" id="COG3271">
    <property type="taxonomic scope" value="Bacteria"/>
</dbReference>
<feature type="chain" id="PRO_5001707920" evidence="1">
    <location>
        <begin position="18"/>
        <end position="317"/>
    </location>
</feature>
<dbReference type="AlphaFoldDB" id="A0A075NWW5"/>
<dbReference type="PROSITE" id="PS51257">
    <property type="entry name" value="PROKAR_LIPOPROTEIN"/>
    <property type="match status" value="1"/>
</dbReference>
<accession>A0A075NWW5</accession>
<dbReference type="NCBIfam" id="NF033920">
    <property type="entry name" value="C39_PA2778_fam"/>
    <property type="match status" value="1"/>
</dbReference>
<name>A0A075NWW5_9ALTE</name>
<dbReference type="KEGG" id="aal:EP13_04240"/>
<dbReference type="Gene3D" id="3.90.70.10">
    <property type="entry name" value="Cysteine proteinases"/>
    <property type="match status" value="1"/>
</dbReference>